<dbReference type="AlphaFoldDB" id="A0A2A4GAG3"/>
<keyword evidence="3" id="KW-1185">Reference proteome</keyword>
<reference evidence="2 3" key="1">
    <citation type="submission" date="2017-04" db="EMBL/GenBank/DDBJ databases">
        <title>A new member of the family Flavobacteriaceae isolated from ascidians.</title>
        <authorList>
            <person name="Chen L."/>
        </authorList>
    </citation>
    <scope>NUCLEOTIDE SEQUENCE [LARGE SCALE GENOMIC DNA]</scope>
    <source>
        <strain evidence="2 3">HQA918</strain>
    </source>
</reference>
<dbReference type="RefSeq" id="WP_097440247.1">
    <property type="nucleotide sequence ID" value="NZ_KZ300476.1"/>
</dbReference>
<dbReference type="EMBL" id="NBWU01000002">
    <property type="protein sequence ID" value="PCE64968.1"/>
    <property type="molecule type" value="Genomic_DNA"/>
</dbReference>
<dbReference type="OrthoDB" id="1449717at2"/>
<evidence type="ECO:0000256" key="1">
    <source>
        <dbReference type="SAM" id="MobiDB-lite"/>
    </source>
</evidence>
<feature type="region of interest" description="Disordered" evidence="1">
    <location>
        <begin position="29"/>
        <end position="65"/>
    </location>
</feature>
<gene>
    <name evidence="2" type="ORF">B7P33_07360</name>
</gene>
<sequence length="148" mass="17066">MGKKINVSSLLNAAMNDDMSPAETVKNLKAQRNEGTSPDINPGSSRSNSNFDEISNASISTHRNITATKEHPKIIGLEHLLAEENFSDRKEQFIFRLSQQCFDDYEELTRTVNYKLHKKLSRNDIMRKVLEHYHTNELEDLLRLLHNI</sequence>
<protein>
    <submittedName>
        <fullName evidence="2">Uncharacterized protein</fullName>
    </submittedName>
</protein>
<feature type="compositionally biased region" description="Polar residues" evidence="1">
    <location>
        <begin position="33"/>
        <end position="65"/>
    </location>
</feature>
<accession>A0A2A4GAG3</accession>
<comment type="caution">
    <text evidence="2">The sequence shown here is derived from an EMBL/GenBank/DDBJ whole genome shotgun (WGS) entry which is preliminary data.</text>
</comment>
<evidence type="ECO:0000313" key="2">
    <source>
        <dbReference type="EMBL" id="PCE64968.1"/>
    </source>
</evidence>
<dbReference type="Proteomes" id="UP000219559">
    <property type="component" value="Unassembled WGS sequence"/>
</dbReference>
<organism evidence="2 3">
    <name type="scientific">Sediminicola luteus</name>
    <dbReference type="NCBI Taxonomy" id="319238"/>
    <lineage>
        <taxon>Bacteria</taxon>
        <taxon>Pseudomonadati</taxon>
        <taxon>Bacteroidota</taxon>
        <taxon>Flavobacteriia</taxon>
        <taxon>Flavobacteriales</taxon>
        <taxon>Flavobacteriaceae</taxon>
        <taxon>Sediminicola</taxon>
    </lineage>
</organism>
<proteinExistence type="predicted"/>
<name>A0A2A4GAG3_9FLAO</name>
<evidence type="ECO:0000313" key="3">
    <source>
        <dbReference type="Proteomes" id="UP000219559"/>
    </source>
</evidence>